<dbReference type="InterPro" id="IPR000555">
    <property type="entry name" value="JAMM/MPN+_dom"/>
</dbReference>
<dbReference type="InterPro" id="IPR027417">
    <property type="entry name" value="P-loop_NTPase"/>
</dbReference>
<dbReference type="GO" id="GO:0071013">
    <property type="term" value="C:catalytic step 2 spliceosome"/>
    <property type="evidence" value="ECO:0007669"/>
    <property type="project" value="TreeGrafter"/>
</dbReference>
<dbReference type="GO" id="GO:0030623">
    <property type="term" value="F:U5 snRNA binding"/>
    <property type="evidence" value="ECO:0007669"/>
    <property type="project" value="TreeGrafter"/>
</dbReference>
<evidence type="ECO:0000256" key="1">
    <source>
        <dbReference type="SAM" id="Coils"/>
    </source>
</evidence>
<sequence length="479" mass="53323">MIGIAGDVYPTLIKKSGNLLKQNEDLQVKNMEVTYMLDLLDANLKQVNETLKGLKSTNHHLNKKCTLTSFTSPRVACGEVATIDPTSLIHNHILGEDYYKVVVTNIFEPECPLCKPDKFADTIGDAGIGGPQLSSLKSGVEIVIGTSGRLRDLIEMGICFLQEVSYVVLDGANRMLDMGFEPKVYSILSETYTIYQMLMFSATWPPSVYQLAQEFMGPNLVKVIVGSEDLAAYHDVMQKVEVLNDRSQSLTQSEIHDIILGAEITPSSLQKQQIADIEKQAKDVSQLTAVTTKTTNVHGDELIIATTSPYEQDTFASKTDWRLRAISATNLYLRVNHIYVNSEDIKETGFTYIMPKNILKKFICIAYLRTQIAGYIYGISPPDNPQVKEICCIAMVPQWGDSPTVHLPSALPEHDFLNDLEPLGWMHTQLNELPQLSPQIQMNANSFFHVCASSEVLKVSKHVVHRRQKSGPSVGQSRS</sequence>
<dbReference type="SMART" id="SM00487">
    <property type="entry name" value="DEXDc"/>
    <property type="match status" value="1"/>
</dbReference>
<dbReference type="Gene3D" id="3.40.50.300">
    <property type="entry name" value="P-loop containing nucleotide triphosphate hydrolases"/>
    <property type="match status" value="1"/>
</dbReference>
<keyword evidence="1" id="KW-0175">Coiled coil</keyword>
<keyword evidence="4" id="KW-1185">Reference proteome</keyword>
<dbReference type="PANTHER" id="PTHR11140:SF0">
    <property type="entry name" value="PRE-MRNA-PROCESSING-SPLICING FACTOR 8"/>
    <property type="match status" value="1"/>
</dbReference>
<evidence type="ECO:0000313" key="3">
    <source>
        <dbReference type="EMBL" id="KAF6150257.1"/>
    </source>
</evidence>
<dbReference type="GO" id="GO:0030619">
    <property type="term" value="F:U1 snRNA binding"/>
    <property type="evidence" value="ECO:0007669"/>
    <property type="project" value="TreeGrafter"/>
</dbReference>
<dbReference type="GO" id="GO:0005524">
    <property type="term" value="F:ATP binding"/>
    <property type="evidence" value="ECO:0007669"/>
    <property type="project" value="InterPro"/>
</dbReference>
<dbReference type="Pfam" id="PF01398">
    <property type="entry name" value="JAB"/>
    <property type="match status" value="1"/>
</dbReference>
<dbReference type="GO" id="GO:0005682">
    <property type="term" value="C:U5 snRNP"/>
    <property type="evidence" value="ECO:0007669"/>
    <property type="project" value="TreeGrafter"/>
</dbReference>
<dbReference type="GO" id="GO:0017070">
    <property type="term" value="F:U6 snRNA binding"/>
    <property type="evidence" value="ECO:0007669"/>
    <property type="project" value="TreeGrafter"/>
</dbReference>
<name>A0A7J7M5V8_9MAGN</name>
<protein>
    <recommendedName>
        <fullName evidence="2">Helicase ATP-binding domain-containing protein</fullName>
    </recommendedName>
</protein>
<dbReference type="OrthoDB" id="5548919at2759"/>
<dbReference type="GO" id="GO:0030620">
    <property type="term" value="F:U2 snRNA binding"/>
    <property type="evidence" value="ECO:0007669"/>
    <property type="project" value="TreeGrafter"/>
</dbReference>
<accession>A0A7J7M5V8</accession>
<dbReference type="InterPro" id="IPR011545">
    <property type="entry name" value="DEAD/DEAH_box_helicase_dom"/>
</dbReference>
<dbReference type="Gene3D" id="3.40.140.10">
    <property type="entry name" value="Cytidine Deaminase, domain 2"/>
    <property type="match status" value="1"/>
</dbReference>
<dbReference type="EMBL" id="JACGCM010001749">
    <property type="protein sequence ID" value="KAF6150257.1"/>
    <property type="molecule type" value="Genomic_DNA"/>
</dbReference>
<dbReference type="GO" id="GO:0000244">
    <property type="term" value="P:spliceosomal tri-snRNP complex assembly"/>
    <property type="evidence" value="ECO:0007669"/>
    <property type="project" value="TreeGrafter"/>
</dbReference>
<feature type="coiled-coil region" evidence="1">
    <location>
        <begin position="37"/>
        <end position="64"/>
    </location>
</feature>
<proteinExistence type="predicted"/>
<dbReference type="GO" id="GO:0097157">
    <property type="term" value="F:pre-mRNA intronic binding"/>
    <property type="evidence" value="ECO:0007669"/>
    <property type="project" value="TreeGrafter"/>
</dbReference>
<gene>
    <name evidence="3" type="ORF">GIB67_017157</name>
</gene>
<evidence type="ECO:0000259" key="2">
    <source>
        <dbReference type="PROSITE" id="PS51192"/>
    </source>
</evidence>
<dbReference type="GO" id="GO:0008237">
    <property type="term" value="F:metallopeptidase activity"/>
    <property type="evidence" value="ECO:0007669"/>
    <property type="project" value="InterPro"/>
</dbReference>
<dbReference type="Proteomes" id="UP000541444">
    <property type="component" value="Unassembled WGS sequence"/>
</dbReference>
<dbReference type="Pfam" id="PF00270">
    <property type="entry name" value="DEAD"/>
    <property type="match status" value="1"/>
</dbReference>
<feature type="domain" description="Helicase ATP-binding" evidence="2">
    <location>
        <begin position="132"/>
        <end position="222"/>
    </location>
</feature>
<dbReference type="InterPro" id="IPR014001">
    <property type="entry name" value="Helicase_ATP-bd"/>
</dbReference>
<dbReference type="FunFam" id="3.40.140.10:FF:000002">
    <property type="entry name" value="Pre-mRNA-processing-splicing factor 8"/>
    <property type="match status" value="1"/>
</dbReference>
<organism evidence="3 4">
    <name type="scientific">Kingdonia uniflora</name>
    <dbReference type="NCBI Taxonomy" id="39325"/>
    <lineage>
        <taxon>Eukaryota</taxon>
        <taxon>Viridiplantae</taxon>
        <taxon>Streptophyta</taxon>
        <taxon>Embryophyta</taxon>
        <taxon>Tracheophyta</taxon>
        <taxon>Spermatophyta</taxon>
        <taxon>Magnoliopsida</taxon>
        <taxon>Ranunculales</taxon>
        <taxon>Circaeasteraceae</taxon>
        <taxon>Kingdonia</taxon>
    </lineage>
</organism>
<dbReference type="InterPro" id="IPR027652">
    <property type="entry name" value="PRP8"/>
</dbReference>
<dbReference type="SMART" id="SM00232">
    <property type="entry name" value="JAB_MPN"/>
    <property type="match status" value="1"/>
</dbReference>
<dbReference type="PANTHER" id="PTHR11140">
    <property type="entry name" value="PRE-MRNA SPLICING FACTOR PRP8"/>
    <property type="match status" value="1"/>
</dbReference>
<dbReference type="AlphaFoldDB" id="A0A7J7M5V8"/>
<reference evidence="3 4" key="1">
    <citation type="journal article" date="2020" name="IScience">
        <title>Genome Sequencing of the Endangered Kingdonia uniflora (Circaeasteraceae, Ranunculales) Reveals Potential Mechanisms of Evolutionary Specialization.</title>
        <authorList>
            <person name="Sun Y."/>
            <person name="Deng T."/>
            <person name="Zhang A."/>
            <person name="Moore M.J."/>
            <person name="Landis J.B."/>
            <person name="Lin N."/>
            <person name="Zhang H."/>
            <person name="Zhang X."/>
            <person name="Huang J."/>
            <person name="Zhang X."/>
            <person name="Sun H."/>
            <person name="Wang H."/>
        </authorList>
    </citation>
    <scope>NUCLEOTIDE SEQUENCE [LARGE SCALE GENOMIC DNA]</scope>
    <source>
        <strain evidence="3">TB1705</strain>
        <tissue evidence="3">Leaf</tissue>
    </source>
</reference>
<dbReference type="PROSITE" id="PS51192">
    <property type="entry name" value="HELICASE_ATP_BIND_1"/>
    <property type="match status" value="1"/>
</dbReference>
<dbReference type="SUPFAM" id="SSF52540">
    <property type="entry name" value="P-loop containing nucleoside triphosphate hydrolases"/>
    <property type="match status" value="1"/>
</dbReference>
<comment type="caution">
    <text evidence="3">The sequence shown here is derived from an EMBL/GenBank/DDBJ whole genome shotgun (WGS) entry which is preliminary data.</text>
</comment>
<evidence type="ECO:0000313" key="4">
    <source>
        <dbReference type="Proteomes" id="UP000541444"/>
    </source>
</evidence>